<accession>A0A0A8Z1W5</accession>
<dbReference type="EMBL" id="GBRH01267165">
    <property type="protein sequence ID" value="JAD30730.1"/>
    <property type="molecule type" value="Transcribed_RNA"/>
</dbReference>
<protein>
    <submittedName>
        <fullName evidence="1">Uncharacterized protein</fullName>
    </submittedName>
</protein>
<reference evidence="1" key="1">
    <citation type="submission" date="2014-09" db="EMBL/GenBank/DDBJ databases">
        <authorList>
            <person name="Magalhaes I.L.F."/>
            <person name="Oliveira U."/>
            <person name="Santos F.R."/>
            <person name="Vidigal T.H.D.A."/>
            <person name="Brescovit A.D."/>
            <person name="Santos A.J."/>
        </authorList>
    </citation>
    <scope>NUCLEOTIDE SEQUENCE</scope>
    <source>
        <tissue evidence="1">Shoot tissue taken approximately 20 cm above the soil surface</tissue>
    </source>
</reference>
<proteinExistence type="predicted"/>
<evidence type="ECO:0000313" key="1">
    <source>
        <dbReference type="EMBL" id="JAD30730.1"/>
    </source>
</evidence>
<dbReference type="AlphaFoldDB" id="A0A0A8Z1W5"/>
<reference evidence="1" key="2">
    <citation type="journal article" date="2015" name="Data Brief">
        <title>Shoot transcriptome of the giant reed, Arundo donax.</title>
        <authorList>
            <person name="Barrero R.A."/>
            <person name="Guerrero F.D."/>
            <person name="Moolhuijzen P."/>
            <person name="Goolsby J.A."/>
            <person name="Tidwell J."/>
            <person name="Bellgard S.E."/>
            <person name="Bellgard M.I."/>
        </authorList>
    </citation>
    <scope>NUCLEOTIDE SEQUENCE</scope>
    <source>
        <tissue evidence="1">Shoot tissue taken approximately 20 cm above the soil surface</tissue>
    </source>
</reference>
<sequence length="17" mass="1829">MNTLPVRPASTSLSKVQ</sequence>
<name>A0A0A8Z1W5_ARUDO</name>
<organism evidence="1">
    <name type="scientific">Arundo donax</name>
    <name type="common">Giant reed</name>
    <name type="synonym">Donax arundinaceus</name>
    <dbReference type="NCBI Taxonomy" id="35708"/>
    <lineage>
        <taxon>Eukaryota</taxon>
        <taxon>Viridiplantae</taxon>
        <taxon>Streptophyta</taxon>
        <taxon>Embryophyta</taxon>
        <taxon>Tracheophyta</taxon>
        <taxon>Spermatophyta</taxon>
        <taxon>Magnoliopsida</taxon>
        <taxon>Liliopsida</taxon>
        <taxon>Poales</taxon>
        <taxon>Poaceae</taxon>
        <taxon>PACMAD clade</taxon>
        <taxon>Arundinoideae</taxon>
        <taxon>Arundineae</taxon>
        <taxon>Arundo</taxon>
    </lineage>
</organism>